<dbReference type="Proteomes" id="UP000261560">
    <property type="component" value="Unplaced"/>
</dbReference>
<protein>
    <submittedName>
        <fullName evidence="1">Uncharacterized protein</fullName>
    </submittedName>
</protein>
<organism evidence="1 2">
    <name type="scientific">Oryzias melastigma</name>
    <name type="common">Marine medaka</name>
    <dbReference type="NCBI Taxonomy" id="30732"/>
    <lineage>
        <taxon>Eukaryota</taxon>
        <taxon>Metazoa</taxon>
        <taxon>Chordata</taxon>
        <taxon>Craniata</taxon>
        <taxon>Vertebrata</taxon>
        <taxon>Euteleostomi</taxon>
        <taxon>Actinopterygii</taxon>
        <taxon>Neopterygii</taxon>
        <taxon>Teleostei</taxon>
        <taxon>Neoteleostei</taxon>
        <taxon>Acanthomorphata</taxon>
        <taxon>Ovalentaria</taxon>
        <taxon>Atherinomorphae</taxon>
        <taxon>Beloniformes</taxon>
        <taxon>Adrianichthyidae</taxon>
        <taxon>Oryziinae</taxon>
        <taxon>Oryzias</taxon>
    </lineage>
</organism>
<evidence type="ECO:0000313" key="2">
    <source>
        <dbReference type="Proteomes" id="UP000261560"/>
    </source>
</evidence>
<dbReference type="AlphaFoldDB" id="A0A3B3B4H3"/>
<dbReference type="Ensembl" id="ENSOMET00000016497.1">
    <property type="protein sequence ID" value="ENSOMEP00000000042.1"/>
    <property type="gene ID" value="ENSOMEG00000023967.1"/>
</dbReference>
<sequence length="113" mass="12348">ESVKTSHHHLPKSFLSQRVRYLEVGRIHSQGEGVQLTEVQQTCCQVVDFGHGISNSSHHSLAVLLHRGRAGAQVLPVGEVGLGLGVHSQSVKPHPVKLNPNFHTISLRLPLTF</sequence>
<dbReference type="OMA" id="HAHNYLE"/>
<reference evidence="1" key="1">
    <citation type="submission" date="2025-08" db="UniProtKB">
        <authorList>
            <consortium name="Ensembl"/>
        </authorList>
    </citation>
    <scope>IDENTIFICATION</scope>
</reference>
<dbReference type="GeneTree" id="ENSGT00940000177242"/>
<reference evidence="1" key="2">
    <citation type="submission" date="2025-09" db="UniProtKB">
        <authorList>
            <consortium name="Ensembl"/>
        </authorList>
    </citation>
    <scope>IDENTIFICATION</scope>
</reference>
<name>A0A3B3B4H3_ORYME</name>
<proteinExistence type="predicted"/>
<keyword evidence="2" id="KW-1185">Reference proteome</keyword>
<evidence type="ECO:0000313" key="1">
    <source>
        <dbReference type="Ensembl" id="ENSOMEP00000000042.1"/>
    </source>
</evidence>
<accession>A0A3B3B4H3</accession>
<dbReference type="PaxDb" id="30732-ENSOMEP00000000042"/>